<dbReference type="InterPro" id="IPR011009">
    <property type="entry name" value="Kinase-like_dom_sf"/>
</dbReference>
<evidence type="ECO:0000259" key="1">
    <source>
        <dbReference type="Pfam" id="PF01636"/>
    </source>
</evidence>
<dbReference type="SUPFAM" id="SSF56112">
    <property type="entry name" value="Protein kinase-like (PK-like)"/>
    <property type="match status" value="1"/>
</dbReference>
<dbReference type="Gene3D" id="3.90.1200.10">
    <property type="match status" value="1"/>
</dbReference>
<dbReference type="PANTHER" id="PTHR21310">
    <property type="entry name" value="AMINOGLYCOSIDE PHOSPHOTRANSFERASE-RELATED-RELATED"/>
    <property type="match status" value="1"/>
</dbReference>
<dbReference type="GO" id="GO:0016301">
    <property type="term" value="F:kinase activity"/>
    <property type="evidence" value="ECO:0007669"/>
    <property type="project" value="UniProtKB-KW"/>
</dbReference>
<dbReference type="CDD" id="cd05120">
    <property type="entry name" value="APH_ChoK_like"/>
    <property type="match status" value="1"/>
</dbReference>
<proteinExistence type="predicted"/>
<dbReference type="Proteomes" id="UP001142393">
    <property type="component" value="Unassembled WGS sequence"/>
</dbReference>
<dbReference type="InterPro" id="IPR002575">
    <property type="entry name" value="Aminoglycoside_PTrfase"/>
</dbReference>
<feature type="domain" description="Aminoglycoside phosphotransferase" evidence="1">
    <location>
        <begin position="44"/>
        <end position="239"/>
    </location>
</feature>
<comment type="caution">
    <text evidence="2">The sequence shown here is derived from an EMBL/GenBank/DDBJ whole genome shotgun (WGS) entry which is preliminary data.</text>
</comment>
<protein>
    <submittedName>
        <fullName evidence="2">Kinase-like protein</fullName>
    </submittedName>
</protein>
<keyword evidence="2" id="KW-0808">Transferase</keyword>
<keyword evidence="2" id="KW-0418">Kinase</keyword>
<evidence type="ECO:0000313" key="2">
    <source>
        <dbReference type="EMBL" id="KAJ3745818.1"/>
    </source>
</evidence>
<dbReference type="PANTHER" id="PTHR21310:SF15">
    <property type="entry name" value="AMINOGLYCOSIDE PHOSPHOTRANSFERASE DOMAIN-CONTAINING PROTEIN"/>
    <property type="match status" value="1"/>
</dbReference>
<dbReference type="EMBL" id="JANVFU010000005">
    <property type="protein sequence ID" value="KAJ3745818.1"/>
    <property type="molecule type" value="Genomic_DNA"/>
</dbReference>
<organism evidence="2 3">
    <name type="scientific">Lentinula detonsa</name>
    <dbReference type="NCBI Taxonomy" id="2804962"/>
    <lineage>
        <taxon>Eukaryota</taxon>
        <taxon>Fungi</taxon>
        <taxon>Dikarya</taxon>
        <taxon>Basidiomycota</taxon>
        <taxon>Agaricomycotina</taxon>
        <taxon>Agaricomycetes</taxon>
        <taxon>Agaricomycetidae</taxon>
        <taxon>Agaricales</taxon>
        <taxon>Marasmiineae</taxon>
        <taxon>Omphalotaceae</taxon>
        <taxon>Lentinula</taxon>
    </lineage>
</organism>
<reference evidence="2 3" key="1">
    <citation type="journal article" date="2023" name="Proc. Natl. Acad. Sci. U.S.A.">
        <title>A global phylogenomic analysis of the shiitake genus Lentinula.</title>
        <authorList>
            <person name="Sierra-Patev S."/>
            <person name="Min B."/>
            <person name="Naranjo-Ortiz M."/>
            <person name="Looney B."/>
            <person name="Konkel Z."/>
            <person name="Slot J.C."/>
            <person name="Sakamoto Y."/>
            <person name="Steenwyk J.L."/>
            <person name="Rokas A."/>
            <person name="Carro J."/>
            <person name="Camarero S."/>
            <person name="Ferreira P."/>
            <person name="Molpeceres G."/>
            <person name="Ruiz-Duenas F.J."/>
            <person name="Serrano A."/>
            <person name="Henrissat B."/>
            <person name="Drula E."/>
            <person name="Hughes K.W."/>
            <person name="Mata J.L."/>
            <person name="Ishikawa N.K."/>
            <person name="Vargas-Isla R."/>
            <person name="Ushijima S."/>
            <person name="Smith C.A."/>
            <person name="Donoghue J."/>
            <person name="Ahrendt S."/>
            <person name="Andreopoulos W."/>
            <person name="He G."/>
            <person name="LaButti K."/>
            <person name="Lipzen A."/>
            <person name="Ng V."/>
            <person name="Riley R."/>
            <person name="Sandor L."/>
            <person name="Barry K."/>
            <person name="Martinez A.T."/>
            <person name="Xiao Y."/>
            <person name="Gibbons J.G."/>
            <person name="Terashima K."/>
            <person name="Grigoriev I.V."/>
            <person name="Hibbett D."/>
        </authorList>
    </citation>
    <scope>NUCLEOTIDE SEQUENCE [LARGE SCALE GENOMIC DNA]</scope>
    <source>
        <strain evidence="2 3">TFB7810</strain>
    </source>
</reference>
<evidence type="ECO:0000313" key="3">
    <source>
        <dbReference type="Proteomes" id="UP001142393"/>
    </source>
</evidence>
<gene>
    <name evidence="2" type="ORF">DFH05DRAFT_1056006</name>
</gene>
<dbReference type="AlphaFoldDB" id="A0A9W8P2Y4"/>
<dbReference type="Pfam" id="PF01636">
    <property type="entry name" value="APH"/>
    <property type="match status" value="1"/>
</dbReference>
<accession>A0A9W8P2Y4</accession>
<name>A0A9W8P2Y4_9AGAR</name>
<dbReference type="InterPro" id="IPR051678">
    <property type="entry name" value="AGP_Transferase"/>
</dbReference>
<keyword evidence="3" id="KW-1185">Reference proteome</keyword>
<sequence>MIVALLLRAYLRTRELFDDKWRYGRIKDLPFGLILKIGRSTTAAEATTVNFIRSNTTIPVPRVIASDRAFGRTYMLMREVKGRDLQDMWPQLDHNQRIKVVAQLRSYVAQLRALSPSLSRGHQAGAVCGLHYTSTRDSRIASATPTGPFPNESAFNDHLILAAEPFMDETTLPAIRARMRDDHRICFTHGDLAPRNIFVEGDKVTAIIDWEESGWYPEYWETVKGMWSTIKDPEWHEAVKFIMGGDFEADWRLDRELSDHMVGAF</sequence>